<protein>
    <recommendedName>
        <fullName evidence="4">Flagellar hook protein FlgE</fullName>
    </recommendedName>
</protein>
<comment type="subcellular location">
    <subcellularLocation>
        <location evidence="1 4">Bacterial flagellum basal body</location>
    </subcellularLocation>
</comment>
<evidence type="ECO:0000313" key="9">
    <source>
        <dbReference type="Proteomes" id="UP000321805"/>
    </source>
</evidence>
<dbReference type="Pfam" id="PF22692">
    <property type="entry name" value="LlgE_F_G_D1"/>
    <property type="match status" value="1"/>
</dbReference>
<dbReference type="AlphaFoldDB" id="A0A5B8U1Z2"/>
<gene>
    <name evidence="8" type="ORF">FSW04_04075</name>
</gene>
<dbReference type="RefSeq" id="WP_146916533.1">
    <property type="nucleotide sequence ID" value="NZ_CP042430.1"/>
</dbReference>
<keyword evidence="8" id="KW-0966">Cell projection</keyword>
<dbReference type="NCBIfam" id="TIGR03506">
    <property type="entry name" value="FlgEFG_subfam"/>
    <property type="match status" value="2"/>
</dbReference>
<name>A0A5B8U1Z2_9ACTN</name>
<keyword evidence="8" id="KW-0969">Cilium</keyword>
<evidence type="ECO:0000259" key="7">
    <source>
        <dbReference type="Pfam" id="PF22692"/>
    </source>
</evidence>
<reference evidence="8 9" key="1">
    <citation type="journal article" date="2018" name="J. Microbiol.">
        <title>Baekduia soli gen. nov., sp. nov., a novel bacterium isolated from the soil of Baekdu Mountain and proposal of a novel family name, Baekduiaceae fam. nov.</title>
        <authorList>
            <person name="An D.S."/>
            <person name="Siddiqi M.Z."/>
            <person name="Kim K.H."/>
            <person name="Yu H.S."/>
            <person name="Im W.T."/>
        </authorList>
    </citation>
    <scope>NUCLEOTIDE SEQUENCE [LARGE SCALE GENOMIC DNA]</scope>
    <source>
        <strain evidence="8 9">BR7-21</strain>
    </source>
</reference>
<dbReference type="Proteomes" id="UP000321805">
    <property type="component" value="Chromosome"/>
</dbReference>
<evidence type="ECO:0000259" key="5">
    <source>
        <dbReference type="Pfam" id="PF00460"/>
    </source>
</evidence>
<accession>A0A5B8U1Z2</accession>
<dbReference type="Pfam" id="PF06429">
    <property type="entry name" value="Flg_bbr_C"/>
    <property type="match status" value="1"/>
</dbReference>
<dbReference type="PANTHER" id="PTHR30435:SF1">
    <property type="entry name" value="FLAGELLAR HOOK PROTEIN FLGE"/>
    <property type="match status" value="1"/>
</dbReference>
<evidence type="ECO:0000259" key="6">
    <source>
        <dbReference type="Pfam" id="PF06429"/>
    </source>
</evidence>
<feature type="domain" description="Flagellar hook protein FlgE/F/G-like D1" evidence="7">
    <location>
        <begin position="96"/>
        <end position="188"/>
    </location>
</feature>
<evidence type="ECO:0000256" key="4">
    <source>
        <dbReference type="RuleBase" id="RU362116"/>
    </source>
</evidence>
<dbReference type="GO" id="GO:0009424">
    <property type="term" value="C:bacterial-type flagellum hook"/>
    <property type="evidence" value="ECO:0007669"/>
    <property type="project" value="TreeGrafter"/>
</dbReference>
<proteinExistence type="inferred from homology"/>
<dbReference type="PANTHER" id="PTHR30435">
    <property type="entry name" value="FLAGELLAR PROTEIN"/>
    <property type="match status" value="1"/>
</dbReference>
<dbReference type="GO" id="GO:0009425">
    <property type="term" value="C:bacterial-type flagellum basal body"/>
    <property type="evidence" value="ECO:0007669"/>
    <property type="project" value="UniProtKB-SubCell"/>
</dbReference>
<sequence>MIRGMYSAISGLRTHQTMLDVTANNLANVNTVGYKASRTTFKDQLQQTLAGGSASNGANTGGTNAAQVGLGVQLGSVDPVMGEGSLQSTGNSLDVAIQGDGWFQVGLGDPAPAGGGTPAAPTDMNYTRAGNFIRNDQGYLTTSEGYYVLADPTTTPTNPITSNPAGPYIVIPDGATNVSVGSDGSVSYLPGGGGTRVSAGKIQLAKFPNDSGLLRQSGNRWSADPAAGTPDVGTPNGTTFGATIGGTLEMSNVDLASEFTNMIVAQRGFQANSRVISTADEMLQDLVNLKR</sequence>
<evidence type="ECO:0000256" key="1">
    <source>
        <dbReference type="ARBA" id="ARBA00004117"/>
    </source>
</evidence>
<comment type="similarity">
    <text evidence="2 4">Belongs to the flagella basal body rod proteins family.</text>
</comment>
<evidence type="ECO:0000256" key="2">
    <source>
        <dbReference type="ARBA" id="ARBA00009677"/>
    </source>
</evidence>
<keyword evidence="8" id="KW-0282">Flagellum</keyword>
<dbReference type="OrthoDB" id="9804559at2"/>
<keyword evidence="3 4" id="KW-0975">Bacterial flagellum</keyword>
<evidence type="ECO:0000256" key="3">
    <source>
        <dbReference type="ARBA" id="ARBA00023143"/>
    </source>
</evidence>
<dbReference type="InterPro" id="IPR037925">
    <property type="entry name" value="FlgE/F/G-like"/>
</dbReference>
<organism evidence="8 9">
    <name type="scientific">Baekduia soli</name>
    <dbReference type="NCBI Taxonomy" id="496014"/>
    <lineage>
        <taxon>Bacteria</taxon>
        <taxon>Bacillati</taxon>
        <taxon>Actinomycetota</taxon>
        <taxon>Thermoleophilia</taxon>
        <taxon>Solirubrobacterales</taxon>
        <taxon>Baekduiaceae</taxon>
        <taxon>Baekduia</taxon>
    </lineage>
</organism>
<dbReference type="KEGG" id="bsol:FSW04_04075"/>
<dbReference type="InterPro" id="IPR010930">
    <property type="entry name" value="Flg_bb/hook_C_dom"/>
</dbReference>
<dbReference type="Pfam" id="PF00460">
    <property type="entry name" value="Flg_bb_rod"/>
    <property type="match status" value="1"/>
</dbReference>
<dbReference type="EMBL" id="CP042430">
    <property type="protein sequence ID" value="QEC46845.1"/>
    <property type="molecule type" value="Genomic_DNA"/>
</dbReference>
<feature type="domain" description="Flagellar basal body rod protein N-terminal" evidence="5">
    <location>
        <begin position="5"/>
        <end position="35"/>
    </location>
</feature>
<dbReference type="InterPro" id="IPR001444">
    <property type="entry name" value="Flag_bb_rod_N"/>
</dbReference>
<dbReference type="InterPro" id="IPR020013">
    <property type="entry name" value="Flagellar_FlgE/F/G"/>
</dbReference>
<feature type="domain" description="Flagellar basal-body/hook protein C-terminal" evidence="6">
    <location>
        <begin position="246"/>
        <end position="289"/>
    </location>
</feature>
<keyword evidence="9" id="KW-1185">Reference proteome</keyword>
<dbReference type="InterPro" id="IPR053967">
    <property type="entry name" value="LlgE_F_G-like_D1"/>
</dbReference>
<dbReference type="SUPFAM" id="SSF117143">
    <property type="entry name" value="Flagellar hook protein flgE"/>
    <property type="match status" value="1"/>
</dbReference>
<dbReference type="GO" id="GO:0005829">
    <property type="term" value="C:cytosol"/>
    <property type="evidence" value="ECO:0007669"/>
    <property type="project" value="TreeGrafter"/>
</dbReference>
<comment type="function">
    <text evidence="4">A flexible structure which links the flagellar filament to the drive apparatus in the basal body.</text>
</comment>
<dbReference type="GO" id="GO:0071978">
    <property type="term" value="P:bacterial-type flagellum-dependent swarming motility"/>
    <property type="evidence" value="ECO:0007669"/>
    <property type="project" value="TreeGrafter"/>
</dbReference>
<evidence type="ECO:0000313" key="8">
    <source>
        <dbReference type="EMBL" id="QEC46845.1"/>
    </source>
</evidence>